<dbReference type="Gene3D" id="1.10.287.2250">
    <property type="match status" value="1"/>
</dbReference>
<feature type="domain" description="Cathepsin propeptide inhibitor" evidence="1">
    <location>
        <begin position="43"/>
        <end position="100"/>
    </location>
</feature>
<accession>A0A913ZQP3</accession>
<organism evidence="2 3">
    <name type="scientific">Patiria miniata</name>
    <name type="common">Bat star</name>
    <name type="synonym">Asterina miniata</name>
    <dbReference type="NCBI Taxonomy" id="46514"/>
    <lineage>
        <taxon>Eukaryota</taxon>
        <taxon>Metazoa</taxon>
        <taxon>Echinodermata</taxon>
        <taxon>Eleutherozoa</taxon>
        <taxon>Asterozoa</taxon>
        <taxon>Asteroidea</taxon>
        <taxon>Valvatacea</taxon>
        <taxon>Valvatida</taxon>
        <taxon>Asterinidae</taxon>
        <taxon>Patiria</taxon>
    </lineage>
</organism>
<dbReference type="Pfam" id="PF08246">
    <property type="entry name" value="Inhibitor_I29"/>
    <property type="match status" value="1"/>
</dbReference>
<dbReference type="SUPFAM" id="SSF54001">
    <property type="entry name" value="Cysteine proteinases"/>
    <property type="match status" value="1"/>
</dbReference>
<evidence type="ECO:0000313" key="3">
    <source>
        <dbReference type="Proteomes" id="UP000887568"/>
    </source>
</evidence>
<dbReference type="Pfam" id="PF01593">
    <property type="entry name" value="Amino_oxidase"/>
    <property type="match status" value="1"/>
</dbReference>
<dbReference type="Proteomes" id="UP000887568">
    <property type="component" value="Unplaced"/>
</dbReference>
<proteinExistence type="predicted"/>
<dbReference type="RefSeq" id="XP_038054098.1">
    <property type="nucleotide sequence ID" value="XM_038198170.1"/>
</dbReference>
<dbReference type="PANTHER" id="PTHR43734:SF4">
    <property type="entry name" value="AMINE OXIDASE DOMAIN-CONTAINING PROTEIN"/>
    <property type="match status" value="1"/>
</dbReference>
<dbReference type="OrthoDB" id="38045at2759"/>
<dbReference type="Gene3D" id="3.50.50.60">
    <property type="entry name" value="FAD/NAD(P)-binding domain"/>
    <property type="match status" value="1"/>
</dbReference>
<dbReference type="GeneID" id="119726467"/>
<dbReference type="InterPro" id="IPR038765">
    <property type="entry name" value="Papain-like_cys_pep_sf"/>
</dbReference>
<protein>
    <recommendedName>
        <fullName evidence="1">Cathepsin propeptide inhibitor domain-containing protein</fullName>
    </recommendedName>
</protein>
<name>A0A913ZQP3_PATMI</name>
<keyword evidence="3" id="KW-1185">Reference proteome</keyword>
<dbReference type="InterPro" id="IPR002937">
    <property type="entry name" value="Amino_oxidase"/>
</dbReference>
<dbReference type="InterPro" id="IPR013201">
    <property type="entry name" value="Prot_inhib_I29"/>
</dbReference>
<evidence type="ECO:0000313" key="2">
    <source>
        <dbReference type="EnsemblMetazoa" id="XP_038054098.1"/>
    </source>
</evidence>
<evidence type="ECO:0000259" key="1">
    <source>
        <dbReference type="SMART" id="SM00848"/>
    </source>
</evidence>
<dbReference type="EnsemblMetazoa" id="XM_038198170.1">
    <property type="protein sequence ID" value="XP_038054098.1"/>
    <property type="gene ID" value="LOC119726467"/>
</dbReference>
<sequence length="663" mass="75495">MIVGIAILRTAFVFVAAFHAYSFVLATTNDELIKSRSCPTSQWQAWKERYGKKYESLAEEADRKAMWEKNMAFIEEHNSKKGRTFDLAMNEFGDQSEAQTFRSKFLADPVPIITQQSQSEICKAPSYNYDWFHIPAVSNGLCSSQRPTGGKSNKQESLTQGHKPRHIVIIGSGPTALGAARRLAELRDQFNTKVTILEEEALPGGLASSERDNQGFLWDMGGHVVFSHYDYFDKTLDRAVPHWNQRVRAAFAFMMGSDGKRRFIPYPVQNNIEAMDKTDQKRSLDGLQEITRNPPDGRPRNFDQWLLQKFGVGLCEVFMRKYNKKVWTVNTTEMNSVWVGERVAVPDVNKIQAKIKAFDQGTPVEDSGWGPNRYFRFPRFNGTGNIWSGVANLVPQEWFQFRSKVTNVNFDTKTITVGSAGSSHRSLTYDTLISTAPLDKFVKLLIGNDPSLAQIYHYTSKLIYSHTHVIGIGLVGQPPKILSDKSWMYFPDSDSPFYRITVFSAYSDDHVPRPDSFWSLMCEAAEPKNAPDPSYWTKTNVVEATVKALVTYGFISADMVVSKYYRRLDRGYPVPSLARDNILQFVQPWLEAKHIYSRGRFGGWRYEVANQDHSFMQGVEVVDRLLQGIDEETYSNPNLVNSRKNRGRFLEPDPGNGFILLRN</sequence>
<dbReference type="AlphaFoldDB" id="A0A913ZQP3"/>
<dbReference type="InterPro" id="IPR036188">
    <property type="entry name" value="FAD/NAD-bd_sf"/>
</dbReference>
<reference evidence="2" key="1">
    <citation type="submission" date="2022-11" db="UniProtKB">
        <authorList>
            <consortium name="EnsemblMetazoa"/>
        </authorList>
    </citation>
    <scope>IDENTIFICATION</scope>
</reference>
<dbReference type="GO" id="GO:0016491">
    <property type="term" value="F:oxidoreductase activity"/>
    <property type="evidence" value="ECO:0007669"/>
    <property type="project" value="InterPro"/>
</dbReference>
<dbReference type="SUPFAM" id="SSF51971">
    <property type="entry name" value="Nucleotide-binding domain"/>
    <property type="match status" value="1"/>
</dbReference>
<dbReference type="PANTHER" id="PTHR43734">
    <property type="entry name" value="PHYTOENE DESATURASE"/>
    <property type="match status" value="1"/>
</dbReference>
<dbReference type="SMART" id="SM00848">
    <property type="entry name" value="Inhibitor_I29"/>
    <property type="match status" value="1"/>
</dbReference>